<proteinExistence type="predicted"/>
<reference evidence="4" key="1">
    <citation type="submission" date="2019-05" db="EMBL/GenBank/DDBJ databases">
        <title>Annotation for the trematode Paragonimus heterotremus.</title>
        <authorList>
            <person name="Choi Y.-J."/>
        </authorList>
    </citation>
    <scope>NUCLEOTIDE SEQUENCE</scope>
    <source>
        <strain evidence="4">LC</strain>
    </source>
</reference>
<dbReference type="Proteomes" id="UP000748531">
    <property type="component" value="Unassembled WGS sequence"/>
</dbReference>
<gene>
    <name evidence="4" type="ORF">PHET_09826</name>
</gene>
<sequence>MYDPSVNVPLAAWVSQSLPCPLPVNAVDIESDVESDIDQSEDQFTRSSIEHRLSQLVVALSKLRMELNSTREKLEAAEKLCEQTAIAENTRKIYQSTISRIKQEVMTYVQTCQTRAAQTLHCELARVHRRACRQFTAHLRRALCEAGAPLTQFSASSPSMLHPRVVFPSRRQSNSLLRPTFSAACCTPPSTLSDNRQMQVGSESDAGDCGSGMLSTASREPPALPTDLESLLHVIDNVCASAESQFQASFSTGSAMFQRSDKNTPLAAKSLATSPSHTPPTVVVSTETSSIPSFFGGLKCDGRHNAANGSQLSSLQTEKLSLKWLPKRPSQPEGVSPADKLVRDCTSVSAVPLLNITLAHPVHTCHLVSRSQSATDNTRLSSTHRSVASTTVSPHIPQACITVRRGPNWETMGHPLPPPRHPRTILSGDSLNMLTTTAVITQTTNTNSAPPQRTGQSGAAVLSQTLPHLNPRCDRRQFLYPTLSSVGLPLPQVSASSSLLAGAHESACKPTSFSYQPELMHSQKMQDIGEKPLPRLPRLRGSRMCISPCEAIPEGLDPSVSDQPTVAPVQPSVQMTGNPKRIHMKLYRLLERLPTPAK</sequence>
<dbReference type="AlphaFoldDB" id="A0A8J4SSV8"/>
<feature type="domain" description="CEP152 CEP63 binding coiled coil" evidence="3">
    <location>
        <begin position="91"/>
        <end position="126"/>
    </location>
</feature>
<evidence type="ECO:0000259" key="3">
    <source>
        <dbReference type="Pfam" id="PF25770"/>
    </source>
</evidence>
<dbReference type="OrthoDB" id="6279671at2759"/>
<feature type="coiled-coil region" evidence="1">
    <location>
        <begin position="60"/>
        <end position="87"/>
    </location>
</feature>
<accession>A0A8J4SSV8</accession>
<keyword evidence="5" id="KW-1185">Reference proteome</keyword>
<evidence type="ECO:0000256" key="2">
    <source>
        <dbReference type="SAM" id="MobiDB-lite"/>
    </source>
</evidence>
<comment type="caution">
    <text evidence="4">The sequence shown here is derived from an EMBL/GenBank/DDBJ whole genome shotgun (WGS) entry which is preliminary data.</text>
</comment>
<evidence type="ECO:0000313" key="5">
    <source>
        <dbReference type="Proteomes" id="UP000748531"/>
    </source>
</evidence>
<feature type="region of interest" description="Disordered" evidence="2">
    <location>
        <begin position="192"/>
        <end position="223"/>
    </location>
</feature>
<feature type="compositionally biased region" description="Polar residues" evidence="2">
    <location>
        <begin position="192"/>
        <end position="202"/>
    </location>
</feature>
<evidence type="ECO:0000256" key="1">
    <source>
        <dbReference type="SAM" id="Coils"/>
    </source>
</evidence>
<evidence type="ECO:0000313" key="4">
    <source>
        <dbReference type="EMBL" id="KAF5397196.1"/>
    </source>
</evidence>
<name>A0A8J4SSV8_9TREM</name>
<organism evidence="4 5">
    <name type="scientific">Paragonimus heterotremus</name>
    <dbReference type="NCBI Taxonomy" id="100268"/>
    <lineage>
        <taxon>Eukaryota</taxon>
        <taxon>Metazoa</taxon>
        <taxon>Spiralia</taxon>
        <taxon>Lophotrochozoa</taxon>
        <taxon>Platyhelminthes</taxon>
        <taxon>Trematoda</taxon>
        <taxon>Digenea</taxon>
        <taxon>Plagiorchiida</taxon>
        <taxon>Troglotremata</taxon>
        <taxon>Troglotrematidae</taxon>
        <taxon>Paragonimus</taxon>
    </lineage>
</organism>
<dbReference type="Pfam" id="PF25770">
    <property type="entry name" value="CC_CEP63-bind_CEP152"/>
    <property type="match status" value="1"/>
</dbReference>
<keyword evidence="1" id="KW-0175">Coiled coil</keyword>
<dbReference type="InterPro" id="IPR057659">
    <property type="entry name" value="CEP152_CC"/>
</dbReference>
<protein>
    <recommendedName>
        <fullName evidence="3">CEP152 CEP63 binding coiled coil domain-containing protein</fullName>
    </recommendedName>
</protein>
<dbReference type="EMBL" id="LUCH01006634">
    <property type="protein sequence ID" value="KAF5397196.1"/>
    <property type="molecule type" value="Genomic_DNA"/>
</dbReference>